<dbReference type="Proteomes" id="UP000005139">
    <property type="component" value="Unassembled WGS sequence"/>
</dbReference>
<proteinExistence type="predicted"/>
<keyword evidence="3" id="KW-1185">Reference proteome</keyword>
<dbReference type="AlphaFoldDB" id="A1HRM9"/>
<reference evidence="2 3" key="1">
    <citation type="submission" date="2007-01" db="EMBL/GenBank/DDBJ databases">
        <title>Annotation of the draft genome assembly of Thermosinus carboxydivorans Nor1.</title>
        <authorList>
            <consortium name="US DOE Joint Genome Institute (JGI-ORNL)"/>
            <person name="Larimer F."/>
            <person name="Land M."/>
            <person name="Hauser L."/>
        </authorList>
    </citation>
    <scope>NUCLEOTIDE SEQUENCE [LARGE SCALE GENOMIC DNA]</scope>
    <source>
        <strain evidence="2 3">Nor1</strain>
    </source>
</reference>
<feature type="compositionally biased region" description="Polar residues" evidence="1">
    <location>
        <begin position="101"/>
        <end position="115"/>
    </location>
</feature>
<reference evidence="2 3" key="2">
    <citation type="submission" date="2007-01" db="EMBL/GenBank/DDBJ databases">
        <title>Sequencing of the draft genome and assembly of Thermosinus carboxydivorans Nor1.</title>
        <authorList>
            <consortium name="US DOE Joint Genome Institute (JGI-PGF)"/>
            <person name="Copeland A."/>
            <person name="Lucas S."/>
            <person name="Lapidus A."/>
            <person name="Barry K."/>
            <person name="Glavina del Rio T."/>
            <person name="Dalin E."/>
            <person name="Tice H."/>
            <person name="Bruce D."/>
            <person name="Pitluck S."/>
            <person name="Richardson P."/>
        </authorList>
    </citation>
    <scope>NUCLEOTIDE SEQUENCE [LARGE SCALE GENOMIC DNA]</scope>
    <source>
        <strain evidence="2 3">Nor1</strain>
    </source>
</reference>
<comment type="caution">
    <text evidence="2">The sequence shown here is derived from an EMBL/GenBank/DDBJ whole genome shotgun (WGS) entry which is preliminary data.</text>
</comment>
<dbReference type="EMBL" id="AAWL01000011">
    <property type="protein sequence ID" value="EAX47353.1"/>
    <property type="molecule type" value="Genomic_DNA"/>
</dbReference>
<sequence length="130" mass="14000" precursor="true">MNKKLIAWVVGGLLTATVVAFGYNSAIGSAAEKINEQKTGQAAMMQMGAQDMAKTMSSEEMQKQCQEIMNNPEMQKLMQTMMTSPEMQKMMQQGAGMMPANDSQQSFGSNTNTASVDPADHAAHHPAAPK</sequence>
<organism evidence="2 3">
    <name type="scientific">Thermosinus carboxydivorans Nor1</name>
    <dbReference type="NCBI Taxonomy" id="401526"/>
    <lineage>
        <taxon>Bacteria</taxon>
        <taxon>Bacillati</taxon>
        <taxon>Bacillota</taxon>
        <taxon>Negativicutes</taxon>
        <taxon>Selenomonadales</taxon>
        <taxon>Sporomusaceae</taxon>
        <taxon>Thermosinus</taxon>
    </lineage>
</organism>
<dbReference type="eggNOG" id="ENOG502ZJE2">
    <property type="taxonomic scope" value="Bacteria"/>
</dbReference>
<dbReference type="RefSeq" id="WP_007289679.1">
    <property type="nucleotide sequence ID" value="NZ_AAWL01000011.1"/>
</dbReference>
<accession>A1HRM9</accession>
<feature type="region of interest" description="Disordered" evidence="1">
    <location>
        <begin position="91"/>
        <end position="130"/>
    </location>
</feature>
<evidence type="ECO:0000313" key="2">
    <source>
        <dbReference type="EMBL" id="EAX47353.1"/>
    </source>
</evidence>
<dbReference type="OrthoDB" id="1684730at2"/>
<evidence type="ECO:0000313" key="3">
    <source>
        <dbReference type="Proteomes" id="UP000005139"/>
    </source>
</evidence>
<name>A1HRM9_9FIRM</name>
<gene>
    <name evidence="2" type="ORF">TcarDRAFT_1371</name>
</gene>
<evidence type="ECO:0000256" key="1">
    <source>
        <dbReference type="SAM" id="MobiDB-lite"/>
    </source>
</evidence>
<protein>
    <submittedName>
        <fullName evidence="2">Uncharacterized protein</fullName>
    </submittedName>
</protein>